<feature type="transmembrane region" description="Helical" evidence="5">
    <location>
        <begin position="420"/>
        <end position="438"/>
    </location>
</feature>
<dbReference type="GO" id="GO:0071391">
    <property type="term" value="P:cellular response to estrogen stimulus"/>
    <property type="evidence" value="ECO:0007669"/>
    <property type="project" value="Ensembl"/>
</dbReference>
<dbReference type="GO" id="GO:0016020">
    <property type="term" value="C:membrane"/>
    <property type="evidence" value="ECO:0007669"/>
    <property type="project" value="UniProtKB-SubCell"/>
</dbReference>
<feature type="transmembrane region" description="Helical" evidence="5">
    <location>
        <begin position="83"/>
        <end position="106"/>
    </location>
</feature>
<dbReference type="Proteomes" id="UP000472274">
    <property type="component" value="Unplaced"/>
</dbReference>
<evidence type="ECO:0000256" key="1">
    <source>
        <dbReference type="ARBA" id="ARBA00004141"/>
    </source>
</evidence>
<reference evidence="7" key="2">
    <citation type="submission" date="2025-09" db="UniProtKB">
        <authorList>
            <consortium name="Ensembl"/>
        </authorList>
    </citation>
    <scope>IDENTIFICATION</scope>
</reference>
<dbReference type="Pfam" id="PF07782">
    <property type="entry name" value="DC_STAMP"/>
    <property type="match status" value="1"/>
</dbReference>
<dbReference type="GO" id="GO:0034241">
    <property type="term" value="P:positive regulation of macrophage fusion"/>
    <property type="evidence" value="ECO:0007669"/>
    <property type="project" value="Ensembl"/>
</dbReference>
<feature type="domain" description="Dendritic cell-specific transmembrane protein-like" evidence="6">
    <location>
        <begin position="273"/>
        <end position="466"/>
    </location>
</feature>
<feature type="transmembrane region" description="Helical" evidence="5">
    <location>
        <begin position="55"/>
        <end position="77"/>
    </location>
</feature>
<evidence type="ECO:0000256" key="3">
    <source>
        <dbReference type="ARBA" id="ARBA00022989"/>
    </source>
</evidence>
<dbReference type="PANTHER" id="PTHR21041:SF3">
    <property type="entry name" value="OSTEOCLAST STIMULATORY TRANSMEMBRANE PROTEIN"/>
    <property type="match status" value="1"/>
</dbReference>
<reference evidence="7" key="1">
    <citation type="submission" date="2025-08" db="UniProtKB">
        <authorList>
            <consortium name="Ensembl"/>
        </authorList>
    </citation>
    <scope>IDENTIFICATION</scope>
</reference>
<evidence type="ECO:0000313" key="8">
    <source>
        <dbReference type="Proteomes" id="UP000472274"/>
    </source>
</evidence>
<accession>A0A674IBC9</accession>
<evidence type="ECO:0000259" key="6">
    <source>
        <dbReference type="Pfam" id="PF07782"/>
    </source>
</evidence>
<dbReference type="GeneTree" id="ENSGT00940000153269"/>
<dbReference type="GO" id="GO:0072674">
    <property type="term" value="P:multinuclear osteoclast differentiation"/>
    <property type="evidence" value="ECO:0007669"/>
    <property type="project" value="Ensembl"/>
</dbReference>
<name>A0A674IBC9_9SAUR</name>
<evidence type="ECO:0000313" key="7">
    <source>
        <dbReference type="Ensembl" id="ENSTMTP00000005418.1"/>
    </source>
</evidence>
<keyword evidence="2 5" id="KW-0812">Transmembrane</keyword>
<sequence length="535" mass="60984">MHFYIDSAKYRVAFSWYRLRVWIYCQDNLFPKIQEVMLDAWSAYSKPVPSSCSELLTLFLQCCCIAVLTGGLLYNWMFSSLEYPFHLSSTIAVSFSLLLLLILFLVHPVRCMFTIIIPTLGTKQGRRLLLSTCFMIVAVNIIPNIMDNIKTILQVIKCICKNYSDSLLNSTSLLGKASTQFGHQVKEVTDNMADNFLTPRNGHFQYAVDHSSSLVREQVLIASQKIKDDFSAVELLVKQALLVANRVAAGFFLFYLLFESAWYLKSYLTNLRFDNIYITKKLEVLAVDKKAAHLLTHSPKKLIRSTGLKLSREEMVVCLVRMMLLTLVLMVTAVIIATDYVAFHLADTTMNEVAQFPTVPITLNIKYNAKISILPFISKIFNGVISGEQSIVNFERTYQQNLTFISADCTIKRPSPPNNFVALAVGMLYCIIYAMLFLETYAQRLCRKISASFFERQEERRVQYLYGALLRKYNKKEQQLQQKLRADLDPRCRPTQRYGITLTLRENGVSTTDLPLSSTIGYVYTAFWSAPPSAG</sequence>
<keyword evidence="4 5" id="KW-0472">Membrane</keyword>
<evidence type="ECO:0000256" key="5">
    <source>
        <dbReference type="SAM" id="Phobius"/>
    </source>
</evidence>
<feature type="transmembrane region" description="Helical" evidence="5">
    <location>
        <begin position="240"/>
        <end position="258"/>
    </location>
</feature>
<dbReference type="GO" id="GO:0045672">
    <property type="term" value="P:positive regulation of osteoclast differentiation"/>
    <property type="evidence" value="ECO:0007669"/>
    <property type="project" value="Ensembl"/>
</dbReference>
<proteinExistence type="predicted"/>
<dbReference type="PANTHER" id="PTHR21041">
    <property type="entry name" value="DENDRITIC CELL-SPECIFIC TRANSMEMBRANE PROTEIN"/>
    <property type="match status" value="1"/>
</dbReference>
<dbReference type="Ensembl" id="ENSTMTT00000005595.1">
    <property type="protein sequence ID" value="ENSTMTP00000005418.1"/>
    <property type="gene ID" value="ENSTMTG00000004034.1"/>
</dbReference>
<keyword evidence="3 5" id="KW-1133">Transmembrane helix</keyword>
<dbReference type="InterPro" id="IPR051856">
    <property type="entry name" value="CSR-E3_Ligase_Protein"/>
</dbReference>
<protein>
    <submittedName>
        <fullName evidence="7">Osteoclast stimulatory transmembrane protein</fullName>
    </submittedName>
</protein>
<comment type="subcellular location">
    <subcellularLocation>
        <location evidence="1">Membrane</location>
        <topology evidence="1">Multi-pass membrane protein</topology>
    </subcellularLocation>
</comment>
<keyword evidence="8" id="KW-1185">Reference proteome</keyword>
<dbReference type="GO" id="GO:0090290">
    <property type="term" value="P:positive regulation of osteoclast proliferation"/>
    <property type="evidence" value="ECO:0007669"/>
    <property type="project" value="Ensembl"/>
</dbReference>
<dbReference type="InterPro" id="IPR012858">
    <property type="entry name" value="DC_STAMP-like"/>
</dbReference>
<feature type="transmembrane region" description="Helical" evidence="5">
    <location>
        <begin position="318"/>
        <end position="343"/>
    </location>
</feature>
<organism evidence="7 8">
    <name type="scientific">Terrapene triunguis</name>
    <name type="common">Three-toed box turtle</name>
    <dbReference type="NCBI Taxonomy" id="2587831"/>
    <lineage>
        <taxon>Eukaryota</taxon>
        <taxon>Metazoa</taxon>
        <taxon>Chordata</taxon>
        <taxon>Craniata</taxon>
        <taxon>Vertebrata</taxon>
        <taxon>Euteleostomi</taxon>
        <taxon>Archelosauria</taxon>
        <taxon>Testudinata</taxon>
        <taxon>Testudines</taxon>
        <taxon>Cryptodira</taxon>
        <taxon>Durocryptodira</taxon>
        <taxon>Testudinoidea</taxon>
        <taxon>Emydidae</taxon>
        <taxon>Terrapene</taxon>
    </lineage>
</organism>
<gene>
    <name evidence="7" type="primary">OCSTAMP</name>
</gene>
<dbReference type="GO" id="GO:0071356">
    <property type="term" value="P:cellular response to tumor necrosis factor"/>
    <property type="evidence" value="ECO:0007669"/>
    <property type="project" value="Ensembl"/>
</dbReference>
<evidence type="ECO:0000256" key="4">
    <source>
        <dbReference type="ARBA" id="ARBA00023136"/>
    </source>
</evidence>
<dbReference type="InParanoid" id="A0A674IBC9"/>
<feature type="transmembrane region" description="Helical" evidence="5">
    <location>
        <begin position="127"/>
        <end position="146"/>
    </location>
</feature>
<evidence type="ECO:0000256" key="2">
    <source>
        <dbReference type="ARBA" id="ARBA00022692"/>
    </source>
</evidence>
<dbReference type="AlphaFoldDB" id="A0A674IBC9"/>